<sequence>MSSARRLALLLAVAITATAGCSTPAAPTSRASTPAATARSATPTRTAGTAGSDPAAPIDPAAVDAATRFIGLWGRPNRDPQAWLADVVPLATPGYGRALATIDPTRVPAALPEQPPGTPTSTGPTPRVLTATSTGPTPRVLTATPAGAVVVVPITGGAVKVTVLHTGSIWLVDNVEPGPTP</sequence>
<evidence type="ECO:0000313" key="3">
    <source>
        <dbReference type="EMBL" id="GAA1574501.1"/>
    </source>
</evidence>
<proteinExistence type="predicted"/>
<dbReference type="InterPro" id="IPR006311">
    <property type="entry name" value="TAT_signal"/>
</dbReference>
<keyword evidence="4" id="KW-1185">Reference proteome</keyword>
<feature type="signal peptide" evidence="2">
    <location>
        <begin position="1"/>
        <end position="19"/>
    </location>
</feature>
<keyword evidence="2" id="KW-0732">Signal</keyword>
<comment type="caution">
    <text evidence="3">The sequence shown here is derived from an EMBL/GenBank/DDBJ whole genome shotgun (WGS) entry which is preliminary data.</text>
</comment>
<reference evidence="4" key="1">
    <citation type="journal article" date="2019" name="Int. J. Syst. Evol. Microbiol.">
        <title>The Global Catalogue of Microorganisms (GCM) 10K type strain sequencing project: providing services to taxonomists for standard genome sequencing and annotation.</title>
        <authorList>
            <consortium name="The Broad Institute Genomics Platform"/>
            <consortium name="The Broad Institute Genome Sequencing Center for Infectious Disease"/>
            <person name="Wu L."/>
            <person name="Ma J."/>
        </authorList>
    </citation>
    <scope>NUCLEOTIDE SEQUENCE [LARGE SCALE GENOMIC DNA]</scope>
    <source>
        <strain evidence="4">JCM 15933</strain>
    </source>
</reference>
<evidence type="ECO:0000313" key="4">
    <source>
        <dbReference type="Proteomes" id="UP001501470"/>
    </source>
</evidence>
<dbReference type="Proteomes" id="UP001501470">
    <property type="component" value="Unassembled WGS sequence"/>
</dbReference>
<feature type="region of interest" description="Disordered" evidence="1">
    <location>
        <begin position="22"/>
        <end position="59"/>
    </location>
</feature>
<evidence type="ECO:0008006" key="5">
    <source>
        <dbReference type="Google" id="ProtNLM"/>
    </source>
</evidence>
<gene>
    <name evidence="3" type="ORF">GCM10009827_115470</name>
</gene>
<accession>A0ABP4PA21</accession>
<feature type="chain" id="PRO_5045863861" description="Lipoprotein" evidence="2">
    <location>
        <begin position="20"/>
        <end position="181"/>
    </location>
</feature>
<evidence type="ECO:0000256" key="2">
    <source>
        <dbReference type="SAM" id="SignalP"/>
    </source>
</evidence>
<dbReference type="PROSITE" id="PS51318">
    <property type="entry name" value="TAT"/>
    <property type="match status" value="1"/>
</dbReference>
<name>A0ABP4PA21_9ACTN</name>
<dbReference type="EMBL" id="BAAAQD010000052">
    <property type="protein sequence ID" value="GAA1574501.1"/>
    <property type="molecule type" value="Genomic_DNA"/>
</dbReference>
<dbReference type="PROSITE" id="PS51257">
    <property type="entry name" value="PROKAR_LIPOPROTEIN"/>
    <property type="match status" value="1"/>
</dbReference>
<organism evidence="3 4">
    <name type="scientific">Dactylosporangium maewongense</name>
    <dbReference type="NCBI Taxonomy" id="634393"/>
    <lineage>
        <taxon>Bacteria</taxon>
        <taxon>Bacillati</taxon>
        <taxon>Actinomycetota</taxon>
        <taxon>Actinomycetes</taxon>
        <taxon>Micromonosporales</taxon>
        <taxon>Micromonosporaceae</taxon>
        <taxon>Dactylosporangium</taxon>
    </lineage>
</organism>
<protein>
    <recommendedName>
        <fullName evidence="5">Lipoprotein</fullName>
    </recommendedName>
</protein>
<evidence type="ECO:0000256" key="1">
    <source>
        <dbReference type="SAM" id="MobiDB-lite"/>
    </source>
</evidence>